<evidence type="ECO:0000256" key="1">
    <source>
        <dbReference type="ARBA" id="ARBA00022729"/>
    </source>
</evidence>
<protein>
    <submittedName>
        <fullName evidence="3">Cytochrome c554 and c-prime</fullName>
    </submittedName>
</protein>
<proteinExistence type="predicted"/>
<accession>A0A1I2EWZ8</accession>
<sequence>MKPLRSILTLIPLACGDGGGSSGADGALFDALSMPRTPTVALDDFASAEDCGVCHATHYAEWVGSGHAYAMIDPVFRAFVAVRQENYGGKQDKFCLQCHTPIGTRGGDIEPGFAFADLQAISLEGVTCESCHKVASLVRPYNSGHVLDPEGPMRGTIPAPQVSSFHESQFSPLHGTAEFCAGCHDLREVSGLELERPYAEWQKSPAAAAGVQCQDCHMPRYQGQAVAGGPTRTLHRHTWVGAGVPLLDGFLDPDEEASLRAEVERLLGSAARVSIATAPSVRAGDVVDLSITVENHISAHNFPTGSTFNRQVWLEVVVRDGDGRVVFATGTLDERGEPGGSVGAGTAAAPGLLALGSVLVDARGERVLFPWRAARHVSNAIEPLGERVFELRVPTASTDRGPLSVEARVLFRAFSPTALRALGLDEYVARLEIHEVSRSRASVELGAP</sequence>
<dbReference type="InterPro" id="IPR036280">
    <property type="entry name" value="Multihaem_cyt_sf"/>
</dbReference>
<gene>
    <name evidence="3" type="ORF">SAMN02745121_06293</name>
</gene>
<dbReference type="AlphaFoldDB" id="A0A1I2EWZ8"/>
<keyword evidence="1" id="KW-0732">Signal</keyword>
<dbReference type="PANTHER" id="PTHR35038">
    <property type="entry name" value="DISSIMILATORY SULFITE REDUCTASE SIRA"/>
    <property type="match status" value="1"/>
</dbReference>
<keyword evidence="4" id="KW-1185">Reference proteome</keyword>
<dbReference type="STRING" id="54.SAMN02745121_06293"/>
<feature type="domain" description="Cytochrome c-552/4" evidence="2">
    <location>
        <begin position="51"/>
        <end position="132"/>
    </location>
</feature>
<reference evidence="4" key="1">
    <citation type="submission" date="2016-10" db="EMBL/GenBank/DDBJ databases">
        <authorList>
            <person name="Varghese N."/>
            <person name="Submissions S."/>
        </authorList>
    </citation>
    <scope>NUCLEOTIDE SEQUENCE [LARGE SCALE GENOMIC DNA]</scope>
    <source>
        <strain evidence="4">ATCC 25963</strain>
    </source>
</reference>
<dbReference type="EMBL" id="FOMX01000024">
    <property type="protein sequence ID" value="SFE97233.1"/>
    <property type="molecule type" value="Genomic_DNA"/>
</dbReference>
<evidence type="ECO:0000313" key="4">
    <source>
        <dbReference type="Proteomes" id="UP000199400"/>
    </source>
</evidence>
<evidence type="ECO:0000259" key="2">
    <source>
        <dbReference type="Pfam" id="PF13435"/>
    </source>
</evidence>
<evidence type="ECO:0000313" key="3">
    <source>
        <dbReference type="EMBL" id="SFE97233.1"/>
    </source>
</evidence>
<dbReference type="Proteomes" id="UP000199400">
    <property type="component" value="Unassembled WGS sequence"/>
</dbReference>
<organism evidence="3 4">
    <name type="scientific">Nannocystis exedens</name>
    <dbReference type="NCBI Taxonomy" id="54"/>
    <lineage>
        <taxon>Bacteria</taxon>
        <taxon>Pseudomonadati</taxon>
        <taxon>Myxococcota</taxon>
        <taxon>Polyangia</taxon>
        <taxon>Nannocystales</taxon>
        <taxon>Nannocystaceae</taxon>
        <taxon>Nannocystis</taxon>
    </lineage>
</organism>
<dbReference type="Gene3D" id="1.10.1130.10">
    <property type="entry name" value="Flavocytochrome C3, Chain A"/>
    <property type="match status" value="2"/>
</dbReference>
<dbReference type="SUPFAM" id="SSF48695">
    <property type="entry name" value="Multiheme cytochromes"/>
    <property type="match status" value="1"/>
</dbReference>
<dbReference type="Pfam" id="PF13435">
    <property type="entry name" value="Cytochrome_C554"/>
    <property type="match status" value="1"/>
</dbReference>
<dbReference type="InterPro" id="IPR023155">
    <property type="entry name" value="Cyt_c-552/4"/>
</dbReference>
<name>A0A1I2EWZ8_9BACT</name>
<dbReference type="InterPro" id="IPR051829">
    <property type="entry name" value="Multiheme_Cytochr_ET"/>
</dbReference>